<name>B3QL84_CHLP8</name>
<gene>
    <name evidence="3" type="ordered locus">Cpar_1930</name>
</gene>
<dbReference type="CDD" id="cd06422">
    <property type="entry name" value="NTP_transferase_like_1"/>
    <property type="match status" value="1"/>
</dbReference>
<dbReference type="InterPro" id="IPR056818">
    <property type="entry name" value="GlmU/GlgC-like_hexapep"/>
</dbReference>
<dbReference type="SUPFAM" id="SSF53448">
    <property type="entry name" value="Nucleotide-diphospho-sugar transferases"/>
    <property type="match status" value="1"/>
</dbReference>
<dbReference type="OrthoDB" id="9813880at2"/>
<accession>B3QL84</accession>
<feature type="domain" description="Glucose-1-phosphate adenylyltransferase/Bifunctional protein GlmU-like C-terminal hexapeptide" evidence="2">
    <location>
        <begin position="252"/>
        <end position="301"/>
    </location>
</feature>
<dbReference type="PANTHER" id="PTHR22572">
    <property type="entry name" value="SUGAR-1-PHOSPHATE GUANYL TRANSFERASE"/>
    <property type="match status" value="1"/>
</dbReference>
<proteinExistence type="predicted"/>
<dbReference type="Pfam" id="PF24894">
    <property type="entry name" value="Hexapep_GlmU"/>
    <property type="match status" value="1"/>
</dbReference>
<sequence length="310" mass="33630">MNAFVLAAGFGTRLQPLTDTLPKPLIPVLNVPSLCYSLFLLKRAGISKAIINIHHHQESIRRFFDEHDFGGLEIVLSEEPTILGTGGGLKKCEALLGDEEFLLINSDIISDIDLRSLIDTHRRSDTGGTLALYETPLAAEIGHIGVKDGRVLDFRNRRGTGLDSSFIYTGTAILSPAIFQHLESGYSGIVETGFNGLVENEGLAFYEHKGLWQDIGTLPNFYRANLDDNLRILQLAAEMKQQIGFFPHRISPEASISPDATVIDSVIGANCSIAKGAVVEHSVLLPGTIIGPDEAVRNSIAAPPNVRIPL</sequence>
<dbReference type="RefSeq" id="WP_012503155.1">
    <property type="nucleotide sequence ID" value="NC_011027.1"/>
</dbReference>
<keyword evidence="4" id="KW-1185">Reference proteome</keyword>
<dbReference type="InterPro" id="IPR029044">
    <property type="entry name" value="Nucleotide-diphossugar_trans"/>
</dbReference>
<evidence type="ECO:0000259" key="1">
    <source>
        <dbReference type="Pfam" id="PF00483"/>
    </source>
</evidence>
<reference evidence="3" key="1">
    <citation type="submission" date="2008-06" db="EMBL/GenBank/DDBJ databases">
        <title>Complete sequence of Chlorobaculum parvum NCIB 8327.</title>
        <authorList>
            <consortium name="US DOE Joint Genome Institute"/>
            <person name="Lucas S."/>
            <person name="Copeland A."/>
            <person name="Lapidus A."/>
            <person name="Glavina del Rio T."/>
            <person name="Dalin E."/>
            <person name="Tice H."/>
            <person name="Bruce D."/>
            <person name="Goodwin L."/>
            <person name="Pitluck S."/>
            <person name="Schmutz J."/>
            <person name="Larimer F."/>
            <person name="Land M."/>
            <person name="Hauser L."/>
            <person name="Kyrpides N."/>
            <person name="Mikhailova N."/>
            <person name="Zhao F."/>
            <person name="Li T."/>
            <person name="Liu Z."/>
            <person name="Overmann J."/>
            <person name="Bryant D.A."/>
            <person name="Richardson P."/>
        </authorList>
    </citation>
    <scope>NUCLEOTIDE SEQUENCE [LARGE SCALE GENOMIC DNA]</scope>
    <source>
        <strain evidence="3">NCIB 8327</strain>
    </source>
</reference>
<dbReference type="Gene3D" id="2.160.10.10">
    <property type="entry name" value="Hexapeptide repeat proteins"/>
    <property type="match status" value="1"/>
</dbReference>
<dbReference type="Proteomes" id="UP000008811">
    <property type="component" value="Chromosome"/>
</dbReference>
<organism evidence="3 4">
    <name type="scientific">Chlorobaculum parvum (strain DSM 263 / NCIMB 8327)</name>
    <name type="common">Chlorobium vibrioforme subsp. thiosulfatophilum</name>
    <dbReference type="NCBI Taxonomy" id="517417"/>
    <lineage>
        <taxon>Bacteria</taxon>
        <taxon>Pseudomonadati</taxon>
        <taxon>Chlorobiota</taxon>
        <taxon>Chlorobiia</taxon>
        <taxon>Chlorobiales</taxon>
        <taxon>Chlorobiaceae</taxon>
        <taxon>Chlorobaculum</taxon>
    </lineage>
</organism>
<dbReference type="InterPro" id="IPR050486">
    <property type="entry name" value="Mannose-1P_guanyltransferase"/>
</dbReference>
<protein>
    <submittedName>
        <fullName evidence="3">Nucleotidyl transferase</fullName>
    </submittedName>
</protein>
<dbReference type="STRING" id="517417.Cpar_1930"/>
<dbReference type="KEGG" id="cpc:Cpar_1930"/>
<evidence type="ECO:0000313" key="3">
    <source>
        <dbReference type="EMBL" id="ACF12322.1"/>
    </source>
</evidence>
<feature type="domain" description="Nucleotidyl transferase" evidence="1">
    <location>
        <begin position="3"/>
        <end position="228"/>
    </location>
</feature>
<evidence type="ECO:0000313" key="4">
    <source>
        <dbReference type="Proteomes" id="UP000008811"/>
    </source>
</evidence>
<dbReference type="GO" id="GO:0016740">
    <property type="term" value="F:transferase activity"/>
    <property type="evidence" value="ECO:0007669"/>
    <property type="project" value="UniProtKB-KW"/>
</dbReference>
<dbReference type="AlphaFoldDB" id="B3QL84"/>
<evidence type="ECO:0000259" key="2">
    <source>
        <dbReference type="Pfam" id="PF24894"/>
    </source>
</evidence>
<dbReference type="InterPro" id="IPR005835">
    <property type="entry name" value="NTP_transferase_dom"/>
</dbReference>
<dbReference type="Pfam" id="PF00483">
    <property type="entry name" value="NTP_transferase"/>
    <property type="match status" value="1"/>
</dbReference>
<dbReference type="Gene3D" id="3.90.550.10">
    <property type="entry name" value="Spore Coat Polysaccharide Biosynthesis Protein SpsA, Chain A"/>
    <property type="match status" value="1"/>
</dbReference>
<keyword evidence="3" id="KW-0808">Transferase</keyword>
<dbReference type="EMBL" id="CP001099">
    <property type="protein sequence ID" value="ACF12322.1"/>
    <property type="molecule type" value="Genomic_DNA"/>
</dbReference>
<dbReference type="eggNOG" id="COG1208">
    <property type="taxonomic scope" value="Bacteria"/>
</dbReference>
<dbReference type="HOGENOM" id="CLU_029499_2_1_10"/>